<evidence type="ECO:0000313" key="4">
    <source>
        <dbReference type="Proteomes" id="UP000664940"/>
    </source>
</evidence>
<comment type="caution">
    <text evidence="3">The sequence shown here is derived from an EMBL/GenBank/DDBJ whole genome shotgun (WGS) entry which is preliminary data.</text>
</comment>
<name>A0A834DM18_9CHIR</name>
<dbReference type="EMBL" id="JABVXQ010000010">
    <property type="protein sequence ID" value="KAF6088480.1"/>
    <property type="molecule type" value="Genomic_DNA"/>
</dbReference>
<sequence>MAFSSTVSPGFFHILSYSVSHYGSLSIVLSAFWTLIIPWRRRLCLDCSFTCTPVPSTMPRMGLRGNNEMGVSDSQSSPVPGACVTGKNRPALLHSVVSEEAGCGRAEVGRTQEGPPQAWKFLESTGGSLPPGIFRREWPPSDQNGCLETRAGLSSCSHGWAPSQSGSSSRGRKAPGGPASCSLERAPSLMST</sequence>
<evidence type="ECO:0000313" key="3">
    <source>
        <dbReference type="EMBL" id="KAF6088480.1"/>
    </source>
</evidence>
<accession>A0A834DM18</accession>
<keyword evidence="2" id="KW-0812">Transmembrane</keyword>
<keyword evidence="2" id="KW-0472">Membrane</keyword>
<reference evidence="3 4" key="1">
    <citation type="journal article" date="2020" name="Nature">
        <title>Six reference-quality genomes reveal evolution of bat adaptations.</title>
        <authorList>
            <person name="Jebb D."/>
            <person name="Huang Z."/>
            <person name="Pippel M."/>
            <person name="Hughes G.M."/>
            <person name="Lavrichenko K."/>
            <person name="Devanna P."/>
            <person name="Winkler S."/>
            <person name="Jermiin L.S."/>
            <person name="Skirmuntt E.C."/>
            <person name="Katzourakis A."/>
            <person name="Burkitt-Gray L."/>
            <person name="Ray D.A."/>
            <person name="Sullivan K.A.M."/>
            <person name="Roscito J.G."/>
            <person name="Kirilenko B.M."/>
            <person name="Davalos L.M."/>
            <person name="Corthals A.P."/>
            <person name="Power M.L."/>
            <person name="Jones G."/>
            <person name="Ransome R.D."/>
            <person name="Dechmann D.K.N."/>
            <person name="Locatelli A.G."/>
            <person name="Puechmaille S.J."/>
            <person name="Fedrigo O."/>
            <person name="Jarvis E.D."/>
            <person name="Hiller M."/>
            <person name="Vernes S.C."/>
            <person name="Myers E.W."/>
            <person name="Teeling E.C."/>
        </authorList>
    </citation>
    <scope>NUCLEOTIDE SEQUENCE [LARGE SCALE GENOMIC DNA]</scope>
    <source>
        <strain evidence="3">Bat1K_MPI-CBG_1</strain>
    </source>
</reference>
<proteinExistence type="predicted"/>
<dbReference type="Proteomes" id="UP000664940">
    <property type="component" value="Unassembled WGS sequence"/>
</dbReference>
<gene>
    <name evidence="3" type="ORF">HJG60_008305</name>
</gene>
<dbReference type="AlphaFoldDB" id="A0A834DM18"/>
<keyword evidence="2" id="KW-1133">Transmembrane helix</keyword>
<feature type="transmembrane region" description="Helical" evidence="2">
    <location>
        <begin position="20"/>
        <end position="39"/>
    </location>
</feature>
<organism evidence="3 4">
    <name type="scientific">Phyllostomus discolor</name>
    <name type="common">pale spear-nosed bat</name>
    <dbReference type="NCBI Taxonomy" id="89673"/>
    <lineage>
        <taxon>Eukaryota</taxon>
        <taxon>Metazoa</taxon>
        <taxon>Chordata</taxon>
        <taxon>Craniata</taxon>
        <taxon>Vertebrata</taxon>
        <taxon>Euteleostomi</taxon>
        <taxon>Mammalia</taxon>
        <taxon>Eutheria</taxon>
        <taxon>Laurasiatheria</taxon>
        <taxon>Chiroptera</taxon>
        <taxon>Yangochiroptera</taxon>
        <taxon>Phyllostomidae</taxon>
        <taxon>Phyllostominae</taxon>
        <taxon>Phyllostomus</taxon>
    </lineage>
</organism>
<protein>
    <submittedName>
        <fullName evidence="3">Uncharacterized protein</fullName>
    </submittedName>
</protein>
<evidence type="ECO:0000256" key="2">
    <source>
        <dbReference type="SAM" id="Phobius"/>
    </source>
</evidence>
<feature type="region of interest" description="Disordered" evidence="1">
    <location>
        <begin position="154"/>
        <end position="192"/>
    </location>
</feature>
<feature type="compositionally biased region" description="Polar residues" evidence="1">
    <location>
        <begin position="154"/>
        <end position="169"/>
    </location>
</feature>
<evidence type="ECO:0000256" key="1">
    <source>
        <dbReference type="SAM" id="MobiDB-lite"/>
    </source>
</evidence>